<proteinExistence type="predicted"/>
<gene>
    <name evidence="2" type="ORF">CHC_T00008178001</name>
</gene>
<dbReference type="KEGG" id="ccp:CHC_T00008178001"/>
<protein>
    <submittedName>
        <fullName evidence="2">Uncharacterized protein</fullName>
    </submittedName>
</protein>
<accession>R7Q556</accession>
<feature type="compositionally biased region" description="Basic residues" evidence="1">
    <location>
        <begin position="251"/>
        <end position="272"/>
    </location>
</feature>
<feature type="region of interest" description="Disordered" evidence="1">
    <location>
        <begin position="229"/>
        <end position="299"/>
    </location>
</feature>
<dbReference type="RefSeq" id="XP_005712141.1">
    <property type="nucleotide sequence ID" value="XM_005712084.1"/>
</dbReference>
<dbReference type="GeneID" id="17319883"/>
<sequence>MPRKNVEPVRRSAERAEPIIVPARGKQLFDWDDMGLGLECPLSSSASVYSDSSSDQREFEIKPVATKRKNNVDRGTFEWVRNLIDCRKIKNQRATLDDHAFRTTGKGWLHDQHKALDENSIPVTFKCILAASGVSKIFNRCRDDFKKPEYRSRYWSWSVNFILLLDYFIDHGNIKVTEKVSRKYQPLLSFLETCKEHKKEGILTTQKEQLLTALGIVWLKEASSDDEVYVSDDDSFDGDSQGDETWEMPTKHRSSRRPKTVSQRRRSKKRARGSSSGEALPLDSRDESPPPYRTPIMQTPRSLKTWAQQMLRVRRHYRKQRGEDDLYDVPSDQLSLRIWMNAETARCSTGTLSQICCAILKAAEMASSEDVGLLDPESELWAKGFVAFLDYVIRQKQPREEAVNFLCACRRAVFRGTLSTDHDALLRGVIENWFESQEMKTCVRIREDARQQQLANPKRLGSGHILDLADLDGHVSDEFNGHVVEVVLDSGTYNIDEKFDRTKRRRTAKLVRQNLSSMIEGEVAINVEGRNPTAAERNAKEWVLRAGAKDFDVYARNWFRAANSYKHGNVLV</sequence>
<evidence type="ECO:0000313" key="2">
    <source>
        <dbReference type="EMBL" id="CDF32476.1"/>
    </source>
</evidence>
<dbReference type="AlphaFoldDB" id="R7Q556"/>
<dbReference type="EMBL" id="HG001508">
    <property type="protein sequence ID" value="CDF32476.1"/>
    <property type="molecule type" value="Genomic_DNA"/>
</dbReference>
<dbReference type="OrthoDB" id="5348at2759"/>
<keyword evidence="3" id="KW-1185">Reference proteome</keyword>
<organism evidence="2 3">
    <name type="scientific">Chondrus crispus</name>
    <name type="common">Carrageen Irish moss</name>
    <name type="synonym">Polymorpha crispa</name>
    <dbReference type="NCBI Taxonomy" id="2769"/>
    <lineage>
        <taxon>Eukaryota</taxon>
        <taxon>Rhodophyta</taxon>
        <taxon>Florideophyceae</taxon>
        <taxon>Rhodymeniophycidae</taxon>
        <taxon>Gigartinales</taxon>
        <taxon>Gigartinaceae</taxon>
        <taxon>Chondrus</taxon>
    </lineage>
</organism>
<evidence type="ECO:0000313" key="3">
    <source>
        <dbReference type="Proteomes" id="UP000012073"/>
    </source>
</evidence>
<name>R7Q556_CHOCR</name>
<evidence type="ECO:0000256" key="1">
    <source>
        <dbReference type="SAM" id="MobiDB-lite"/>
    </source>
</evidence>
<feature type="compositionally biased region" description="Acidic residues" evidence="1">
    <location>
        <begin position="229"/>
        <end position="246"/>
    </location>
</feature>
<reference evidence="3" key="1">
    <citation type="journal article" date="2013" name="Proc. Natl. Acad. Sci. U.S.A.">
        <title>Genome structure and metabolic features in the red seaweed Chondrus crispus shed light on evolution of the Archaeplastida.</title>
        <authorList>
            <person name="Collen J."/>
            <person name="Porcel B."/>
            <person name="Carre W."/>
            <person name="Ball S.G."/>
            <person name="Chaparro C."/>
            <person name="Tonon T."/>
            <person name="Barbeyron T."/>
            <person name="Michel G."/>
            <person name="Noel B."/>
            <person name="Valentin K."/>
            <person name="Elias M."/>
            <person name="Artiguenave F."/>
            <person name="Arun A."/>
            <person name="Aury J.M."/>
            <person name="Barbosa-Neto J.F."/>
            <person name="Bothwell J.H."/>
            <person name="Bouget F.Y."/>
            <person name="Brillet L."/>
            <person name="Cabello-Hurtado F."/>
            <person name="Capella-Gutierrez S."/>
            <person name="Charrier B."/>
            <person name="Cladiere L."/>
            <person name="Cock J.M."/>
            <person name="Coelho S.M."/>
            <person name="Colleoni C."/>
            <person name="Czjzek M."/>
            <person name="Da Silva C."/>
            <person name="Delage L."/>
            <person name="Denoeud F."/>
            <person name="Deschamps P."/>
            <person name="Dittami S.M."/>
            <person name="Gabaldon T."/>
            <person name="Gachon C.M."/>
            <person name="Groisillier A."/>
            <person name="Herve C."/>
            <person name="Jabbari K."/>
            <person name="Katinka M."/>
            <person name="Kloareg B."/>
            <person name="Kowalczyk N."/>
            <person name="Labadie K."/>
            <person name="Leblanc C."/>
            <person name="Lopez P.J."/>
            <person name="McLachlan D.H."/>
            <person name="Meslet-Cladiere L."/>
            <person name="Moustafa A."/>
            <person name="Nehr Z."/>
            <person name="Nyvall Collen P."/>
            <person name="Panaud O."/>
            <person name="Partensky F."/>
            <person name="Poulain J."/>
            <person name="Rensing S.A."/>
            <person name="Rousvoal S."/>
            <person name="Samson G."/>
            <person name="Symeonidi A."/>
            <person name="Weissenbach J."/>
            <person name="Zambounis A."/>
            <person name="Wincker P."/>
            <person name="Boyen C."/>
        </authorList>
    </citation>
    <scope>NUCLEOTIDE SEQUENCE [LARGE SCALE GENOMIC DNA]</scope>
    <source>
        <strain evidence="3">cv. Stackhouse</strain>
    </source>
</reference>
<dbReference type="Gramene" id="CDF32476">
    <property type="protein sequence ID" value="CDF32476"/>
    <property type="gene ID" value="CHC_T00008178001"/>
</dbReference>
<dbReference type="Proteomes" id="UP000012073">
    <property type="component" value="Unassembled WGS sequence"/>
</dbReference>